<dbReference type="InterPro" id="IPR043210">
    <property type="entry name" value="CD44_antigen-like"/>
</dbReference>
<keyword evidence="9" id="KW-0675">Receptor</keyword>
<evidence type="ECO:0000256" key="10">
    <source>
        <dbReference type="ARBA" id="ARBA00023180"/>
    </source>
</evidence>
<evidence type="ECO:0000256" key="11">
    <source>
        <dbReference type="PROSITE-ProRule" id="PRU00323"/>
    </source>
</evidence>
<keyword evidence="17" id="KW-1185">Reference proteome</keyword>
<keyword evidence="4 13" id="KW-0812">Transmembrane</keyword>
<dbReference type="PANTHER" id="PTHR10225:SF2">
    <property type="entry name" value="LYMPHATIC VESSEL ENDOTHELIAL HYALURONIC ACID RECEPTOR 1"/>
    <property type="match status" value="1"/>
</dbReference>
<comment type="caution">
    <text evidence="11">Lacks conserved residue(s) required for the propagation of feature annotation.</text>
</comment>
<dbReference type="PROSITE" id="PS50963">
    <property type="entry name" value="LINK_2"/>
    <property type="match status" value="1"/>
</dbReference>
<keyword evidence="6 13" id="KW-1133">Transmembrane helix</keyword>
<dbReference type="OrthoDB" id="8952307at2759"/>
<dbReference type="Ensembl" id="ENSVKKT00000023118.1">
    <property type="protein sequence ID" value="ENSVKKP00000022559.1"/>
    <property type="gene ID" value="ENSVKKG00000015010.1"/>
</dbReference>
<keyword evidence="10" id="KW-0325">Glycoprotein</keyword>
<evidence type="ECO:0000256" key="8">
    <source>
        <dbReference type="ARBA" id="ARBA00023157"/>
    </source>
</evidence>
<protein>
    <submittedName>
        <fullName evidence="16">Lymphatic vessel endothelial hyaluronan receptor 1</fullName>
    </submittedName>
</protein>
<evidence type="ECO:0000256" key="13">
    <source>
        <dbReference type="SAM" id="Phobius"/>
    </source>
</evidence>
<dbReference type="AlphaFoldDB" id="A0A8D2LIE8"/>
<feature type="disulfide bond" evidence="11">
    <location>
        <begin position="84"/>
        <end position="105"/>
    </location>
</feature>
<evidence type="ECO:0000256" key="2">
    <source>
        <dbReference type="ARBA" id="ARBA00004613"/>
    </source>
</evidence>
<reference evidence="16" key="1">
    <citation type="submission" date="2025-08" db="UniProtKB">
        <authorList>
            <consortium name="Ensembl"/>
        </authorList>
    </citation>
    <scope>IDENTIFICATION</scope>
</reference>
<dbReference type="GO" id="GO:0004888">
    <property type="term" value="F:transmembrane signaling receptor activity"/>
    <property type="evidence" value="ECO:0007669"/>
    <property type="project" value="TreeGrafter"/>
</dbReference>
<dbReference type="GO" id="GO:0005540">
    <property type="term" value="F:hyaluronic acid binding"/>
    <property type="evidence" value="ECO:0007669"/>
    <property type="project" value="InterPro"/>
</dbReference>
<dbReference type="PANTHER" id="PTHR10225">
    <property type="entry name" value="HYALURONAN RECEPTOR"/>
    <property type="match status" value="1"/>
</dbReference>
<dbReference type="InterPro" id="IPR016187">
    <property type="entry name" value="CTDL_fold"/>
</dbReference>
<dbReference type="InterPro" id="IPR000538">
    <property type="entry name" value="Link_dom"/>
</dbReference>
<dbReference type="KEGG" id="vko:123021308"/>
<proteinExistence type="predicted"/>
<feature type="chain" id="PRO_5034735898" evidence="14">
    <location>
        <begin position="19"/>
        <end position="308"/>
    </location>
</feature>
<dbReference type="InterPro" id="IPR016186">
    <property type="entry name" value="C-type_lectin-like/link_sf"/>
</dbReference>
<keyword evidence="7 13" id="KW-0472">Membrane</keyword>
<evidence type="ECO:0000256" key="7">
    <source>
        <dbReference type="ARBA" id="ARBA00023136"/>
    </source>
</evidence>
<evidence type="ECO:0000313" key="17">
    <source>
        <dbReference type="Proteomes" id="UP000694545"/>
    </source>
</evidence>
<comment type="subcellular location">
    <subcellularLocation>
        <location evidence="1">Membrane</location>
        <topology evidence="1">Single-pass membrane protein</topology>
    </subcellularLocation>
    <subcellularLocation>
        <location evidence="2">Secreted</location>
    </subcellularLocation>
</comment>
<dbReference type="SUPFAM" id="SSF56436">
    <property type="entry name" value="C-type lectin-like"/>
    <property type="match status" value="1"/>
</dbReference>
<evidence type="ECO:0000256" key="3">
    <source>
        <dbReference type="ARBA" id="ARBA00022525"/>
    </source>
</evidence>
<keyword evidence="5 14" id="KW-0732">Signal</keyword>
<evidence type="ECO:0000259" key="15">
    <source>
        <dbReference type="PROSITE" id="PS50963"/>
    </source>
</evidence>
<feature type="signal peptide" evidence="14">
    <location>
        <begin position="1"/>
        <end position="18"/>
    </location>
</feature>
<reference evidence="16" key="2">
    <citation type="submission" date="2025-09" db="UniProtKB">
        <authorList>
            <consortium name="Ensembl"/>
        </authorList>
    </citation>
    <scope>IDENTIFICATION</scope>
</reference>
<evidence type="ECO:0000256" key="14">
    <source>
        <dbReference type="SAM" id="SignalP"/>
    </source>
</evidence>
<evidence type="ECO:0000256" key="12">
    <source>
        <dbReference type="SAM" id="MobiDB-lite"/>
    </source>
</evidence>
<evidence type="ECO:0000256" key="1">
    <source>
        <dbReference type="ARBA" id="ARBA00004167"/>
    </source>
</evidence>
<dbReference type="OMA" id="ILPNPKC"/>
<dbReference type="GO" id="GO:0007155">
    <property type="term" value="P:cell adhesion"/>
    <property type="evidence" value="ECO:0007669"/>
    <property type="project" value="InterPro"/>
</dbReference>
<name>A0A8D2LIE8_VARKO</name>
<evidence type="ECO:0000256" key="9">
    <source>
        <dbReference type="ARBA" id="ARBA00023170"/>
    </source>
</evidence>
<feature type="domain" description="Link" evidence="15">
    <location>
        <begin position="39"/>
        <end position="129"/>
    </location>
</feature>
<dbReference type="SMART" id="SM00445">
    <property type="entry name" value="LINK"/>
    <property type="match status" value="1"/>
</dbReference>
<evidence type="ECO:0000256" key="6">
    <source>
        <dbReference type="ARBA" id="ARBA00022989"/>
    </source>
</evidence>
<evidence type="ECO:0000256" key="5">
    <source>
        <dbReference type="ARBA" id="ARBA00022729"/>
    </source>
</evidence>
<dbReference type="CTD" id="10894"/>
<keyword evidence="8 11" id="KW-1015">Disulfide bond</keyword>
<dbReference type="Gene3D" id="3.10.100.10">
    <property type="entry name" value="Mannose-Binding Protein A, subunit A"/>
    <property type="match status" value="1"/>
</dbReference>
<keyword evidence="3" id="KW-0964">Secreted</keyword>
<sequence>MASHFGVTLLFFSVWIVGFTIQDTFDLTDIVTSSCRIGGISHVQDRKKRNFDFTEAEAICRQLGLRIATKPEIEHARSHGFETCSFGWVAERYTVISRIVPNTKCGQNKTGVATWRQDAKRKFGVYCFNSSDIWKNSCIPEVSTVTISESSTAMNSTPAITSQDTSAIVQTSEAPQTKPLQKLYRLICVTEILTPGPTTMEEILFATDKHTAFKNDGVLFGAVPTVLLVLALIFFAAAVVLAICYIKKYKKTFPFSNKEEKKEEIETKNIKETKTSSKTLEQESKNGKKSEEPQVKHEPTVKCLEAEV</sequence>
<dbReference type="RefSeq" id="XP_044281919.1">
    <property type="nucleotide sequence ID" value="XM_044425984.1"/>
</dbReference>
<accession>A0A8D2LIE8</accession>
<feature type="compositionally biased region" description="Basic and acidic residues" evidence="12">
    <location>
        <begin position="258"/>
        <end position="300"/>
    </location>
</feature>
<feature type="transmembrane region" description="Helical" evidence="13">
    <location>
        <begin position="218"/>
        <end position="246"/>
    </location>
</feature>
<evidence type="ECO:0000256" key="4">
    <source>
        <dbReference type="ARBA" id="ARBA00022692"/>
    </source>
</evidence>
<feature type="region of interest" description="Disordered" evidence="12">
    <location>
        <begin position="258"/>
        <end position="308"/>
    </location>
</feature>
<gene>
    <name evidence="16" type="primary">LYVE1</name>
</gene>
<organism evidence="16 17">
    <name type="scientific">Varanus komodoensis</name>
    <name type="common">Komodo dragon</name>
    <dbReference type="NCBI Taxonomy" id="61221"/>
    <lineage>
        <taxon>Eukaryota</taxon>
        <taxon>Metazoa</taxon>
        <taxon>Chordata</taxon>
        <taxon>Craniata</taxon>
        <taxon>Vertebrata</taxon>
        <taxon>Euteleostomi</taxon>
        <taxon>Lepidosauria</taxon>
        <taxon>Squamata</taxon>
        <taxon>Bifurcata</taxon>
        <taxon>Unidentata</taxon>
        <taxon>Episquamata</taxon>
        <taxon>Toxicofera</taxon>
        <taxon>Anguimorpha</taxon>
        <taxon>Paleoanguimorpha</taxon>
        <taxon>Varanoidea</taxon>
        <taxon>Varanidae</taxon>
        <taxon>Varanus</taxon>
    </lineage>
</organism>
<dbReference type="Proteomes" id="UP000694545">
    <property type="component" value="Unplaced"/>
</dbReference>
<dbReference type="GeneID" id="123021308"/>
<dbReference type="GO" id="GO:0005886">
    <property type="term" value="C:plasma membrane"/>
    <property type="evidence" value="ECO:0007669"/>
    <property type="project" value="TreeGrafter"/>
</dbReference>
<dbReference type="Pfam" id="PF00193">
    <property type="entry name" value="Xlink"/>
    <property type="match status" value="1"/>
</dbReference>
<evidence type="ECO:0000313" key="16">
    <source>
        <dbReference type="Ensembl" id="ENSVKKP00000022559.1"/>
    </source>
</evidence>
<dbReference type="GO" id="GO:0005576">
    <property type="term" value="C:extracellular region"/>
    <property type="evidence" value="ECO:0007669"/>
    <property type="project" value="UniProtKB-SubCell"/>
</dbReference>